<evidence type="ECO:0000313" key="9">
    <source>
        <dbReference type="EMBL" id="VEL08118.1"/>
    </source>
</evidence>
<evidence type="ECO:0000256" key="8">
    <source>
        <dbReference type="SAM" id="Phobius"/>
    </source>
</evidence>
<feature type="transmembrane region" description="Helical" evidence="8">
    <location>
        <begin position="107"/>
        <end position="124"/>
    </location>
</feature>
<sequence length="274" mass="30446">MKESTEKSFDIVLIELRTGVVFFTFSLALAPILHSLLDTVSTDSIHALAFCLLLVNWITFDYPLSRATPFSTTGSRIRQPGSDAISLTAALLASLCLASRLPGPLHTFVLVSVAIALFALWPLVSRRFRVQWGDYGELGITLLLGMTANLLAWHLNHYSNLNKFSSHEREDEEASYQWMLWFASFGTPLCLNFIGPFLFWMAQSLRSLASSHFPFIPTTLFRSADPTRASNPDPPHGPVDPFLIFLVHRFHSVPAPGVKCTLGLEPSENGPPKM</sequence>
<dbReference type="PANTHER" id="PTHR12982">
    <property type="entry name" value="PHOSPHATIDYLINOSITOL GLYCAN, CLASS C"/>
    <property type="match status" value="1"/>
</dbReference>
<evidence type="ECO:0000256" key="4">
    <source>
        <dbReference type="ARBA" id="ARBA00022502"/>
    </source>
</evidence>
<evidence type="ECO:0000256" key="3">
    <source>
        <dbReference type="ARBA" id="ARBA00008321"/>
    </source>
</evidence>
<feature type="transmembrane region" description="Helical" evidence="8">
    <location>
        <begin position="136"/>
        <end position="155"/>
    </location>
</feature>
<feature type="transmembrane region" description="Helical" evidence="8">
    <location>
        <begin position="84"/>
        <end position="101"/>
    </location>
</feature>
<name>A0A3S5CBR8_9PLAT</name>
<organism evidence="9 10">
    <name type="scientific">Protopolystoma xenopodis</name>
    <dbReference type="NCBI Taxonomy" id="117903"/>
    <lineage>
        <taxon>Eukaryota</taxon>
        <taxon>Metazoa</taxon>
        <taxon>Spiralia</taxon>
        <taxon>Lophotrochozoa</taxon>
        <taxon>Platyhelminthes</taxon>
        <taxon>Monogenea</taxon>
        <taxon>Polyopisthocotylea</taxon>
        <taxon>Polystomatidea</taxon>
        <taxon>Polystomatidae</taxon>
        <taxon>Protopolystoma</taxon>
    </lineage>
</organism>
<comment type="subcellular location">
    <subcellularLocation>
        <location evidence="1">Membrane</location>
        <topology evidence="1">Multi-pass membrane protein</topology>
    </subcellularLocation>
</comment>
<evidence type="ECO:0000256" key="7">
    <source>
        <dbReference type="ARBA" id="ARBA00023136"/>
    </source>
</evidence>
<dbReference type="EMBL" id="CAAALY010003200">
    <property type="protein sequence ID" value="VEL08118.1"/>
    <property type="molecule type" value="Genomic_DNA"/>
</dbReference>
<dbReference type="Proteomes" id="UP000784294">
    <property type="component" value="Unassembled WGS sequence"/>
</dbReference>
<keyword evidence="4" id="KW-0337">GPI-anchor biosynthesis</keyword>
<dbReference type="InterPro" id="IPR009450">
    <property type="entry name" value="Plno_GlcNAc_GPI2"/>
</dbReference>
<gene>
    <name evidence="9" type="ORF">PXEA_LOCUS1558</name>
</gene>
<keyword evidence="6 8" id="KW-1133">Transmembrane helix</keyword>
<feature type="transmembrane region" description="Helical" evidence="8">
    <location>
        <begin position="12"/>
        <end position="33"/>
    </location>
</feature>
<dbReference type="GO" id="GO:0006506">
    <property type="term" value="P:GPI anchor biosynthetic process"/>
    <property type="evidence" value="ECO:0007669"/>
    <property type="project" value="UniProtKB-UniPathway"/>
</dbReference>
<evidence type="ECO:0000313" key="10">
    <source>
        <dbReference type="Proteomes" id="UP000784294"/>
    </source>
</evidence>
<dbReference type="AlphaFoldDB" id="A0A3S5CBR8"/>
<keyword evidence="10" id="KW-1185">Reference proteome</keyword>
<protein>
    <submittedName>
        <fullName evidence="9">Uncharacterized protein</fullName>
    </submittedName>
</protein>
<evidence type="ECO:0000256" key="2">
    <source>
        <dbReference type="ARBA" id="ARBA00004687"/>
    </source>
</evidence>
<evidence type="ECO:0000256" key="1">
    <source>
        <dbReference type="ARBA" id="ARBA00004141"/>
    </source>
</evidence>
<feature type="transmembrane region" description="Helical" evidence="8">
    <location>
        <begin position="45"/>
        <end position="64"/>
    </location>
</feature>
<evidence type="ECO:0000256" key="6">
    <source>
        <dbReference type="ARBA" id="ARBA00022989"/>
    </source>
</evidence>
<accession>A0A3S5CBR8</accession>
<dbReference type="UniPathway" id="UPA00196"/>
<dbReference type="OrthoDB" id="196709at2759"/>
<keyword evidence="5 8" id="KW-0812">Transmembrane</keyword>
<dbReference type="GO" id="GO:0000506">
    <property type="term" value="C:glycosylphosphatidylinositol-N-acetylglucosaminyltransferase (GPI-GnT) complex"/>
    <property type="evidence" value="ECO:0007669"/>
    <property type="project" value="TreeGrafter"/>
</dbReference>
<proteinExistence type="inferred from homology"/>
<dbReference type="Pfam" id="PF06432">
    <property type="entry name" value="GPI2"/>
    <property type="match status" value="1"/>
</dbReference>
<comment type="similarity">
    <text evidence="3">Belongs to the PIGC family.</text>
</comment>
<dbReference type="PANTHER" id="PTHR12982:SF0">
    <property type="entry name" value="PHOSPHATIDYLINOSITOL N-ACETYLGLUCOSAMINYLTRANSFERASE SUBUNIT C"/>
    <property type="match status" value="1"/>
</dbReference>
<reference evidence="9" key="1">
    <citation type="submission" date="2018-11" db="EMBL/GenBank/DDBJ databases">
        <authorList>
            <consortium name="Pathogen Informatics"/>
        </authorList>
    </citation>
    <scope>NUCLEOTIDE SEQUENCE</scope>
</reference>
<comment type="pathway">
    <text evidence="2">Glycolipid biosynthesis; glycosylphosphatidylinositol-anchor biosynthesis.</text>
</comment>
<comment type="caution">
    <text evidence="9">The sequence shown here is derived from an EMBL/GenBank/DDBJ whole genome shotgun (WGS) entry which is preliminary data.</text>
</comment>
<evidence type="ECO:0000256" key="5">
    <source>
        <dbReference type="ARBA" id="ARBA00022692"/>
    </source>
</evidence>
<keyword evidence="7 8" id="KW-0472">Membrane</keyword>
<feature type="transmembrane region" description="Helical" evidence="8">
    <location>
        <begin position="175"/>
        <end position="200"/>
    </location>
</feature>